<feature type="chain" id="PRO_5028378679" description="MORN motif-containing protein" evidence="2">
    <location>
        <begin position="23"/>
        <end position="169"/>
    </location>
</feature>
<evidence type="ECO:0000256" key="1">
    <source>
        <dbReference type="ARBA" id="ARBA00022737"/>
    </source>
</evidence>
<dbReference type="GO" id="GO:0005829">
    <property type="term" value="C:cytosol"/>
    <property type="evidence" value="ECO:0007669"/>
    <property type="project" value="TreeGrafter"/>
</dbReference>
<proteinExistence type="predicted"/>
<name>A0A7C5PC67_9BACT</name>
<evidence type="ECO:0000256" key="2">
    <source>
        <dbReference type="SAM" id="SignalP"/>
    </source>
</evidence>
<comment type="caution">
    <text evidence="3">The sequence shown here is derived from an EMBL/GenBank/DDBJ whole genome shotgun (WGS) entry which is preliminary data.</text>
</comment>
<protein>
    <recommendedName>
        <fullName evidence="4">MORN motif-containing protein</fullName>
    </recommendedName>
</protein>
<feature type="signal peptide" evidence="2">
    <location>
        <begin position="1"/>
        <end position="22"/>
    </location>
</feature>
<evidence type="ECO:0000313" key="3">
    <source>
        <dbReference type="EMBL" id="HHI66249.1"/>
    </source>
</evidence>
<gene>
    <name evidence="3" type="ORF">ENL70_06860</name>
</gene>
<keyword evidence="2" id="KW-0732">Signal</keyword>
<dbReference type="Pfam" id="PF02493">
    <property type="entry name" value="MORN"/>
    <property type="match status" value="3"/>
</dbReference>
<dbReference type="SMART" id="SM00698">
    <property type="entry name" value="MORN"/>
    <property type="match status" value="3"/>
</dbReference>
<accession>A0A7C5PC67</accession>
<evidence type="ECO:0008006" key="4">
    <source>
        <dbReference type="Google" id="ProtNLM"/>
    </source>
</evidence>
<sequence>MKYLKVLAVLFSMFIFQGIAFADFVTVKDPNTSCQIKLLKPLGQGESISWSGACENGFASGEGIFVIYDKNGVEKYKYSGAMNDGIREGFATIVTKGLTYEGYVKNCLPEGKGKLTYSSSTSNIVSYEGEFRNGLFNGKGTMIYKDKSVYTGEFKNGLRDGYGTFKDSN</sequence>
<reference evidence="3" key="1">
    <citation type="journal article" date="2020" name="mSystems">
        <title>Genome- and Community-Level Interaction Insights into Carbon Utilization and Element Cycling Functions of Hydrothermarchaeota in Hydrothermal Sediment.</title>
        <authorList>
            <person name="Zhou Z."/>
            <person name="Liu Y."/>
            <person name="Xu W."/>
            <person name="Pan J."/>
            <person name="Luo Z.H."/>
            <person name="Li M."/>
        </authorList>
    </citation>
    <scope>NUCLEOTIDE SEQUENCE [LARGE SCALE GENOMIC DNA]</scope>
    <source>
        <strain evidence="3">SpSt-1019</strain>
    </source>
</reference>
<dbReference type="Gene3D" id="2.20.110.10">
    <property type="entry name" value="Histone H3 K4-specific methyltransferase SET7/9 N-terminal domain"/>
    <property type="match status" value="1"/>
</dbReference>
<dbReference type="SUPFAM" id="SSF82185">
    <property type="entry name" value="Histone H3 K4-specific methyltransferase SET7/9 N-terminal domain"/>
    <property type="match status" value="1"/>
</dbReference>
<dbReference type="PANTHER" id="PTHR43215:SF14">
    <property type="entry name" value="RADIAL SPOKE HEAD 1 HOMOLOG"/>
    <property type="match status" value="1"/>
</dbReference>
<dbReference type="PANTHER" id="PTHR43215">
    <property type="entry name" value="RADIAL SPOKE HEAD 1 HOMOLOG"/>
    <property type="match status" value="1"/>
</dbReference>
<dbReference type="EMBL" id="DRUY01000234">
    <property type="protein sequence ID" value="HHI66249.1"/>
    <property type="molecule type" value="Genomic_DNA"/>
</dbReference>
<keyword evidence="1" id="KW-0677">Repeat</keyword>
<dbReference type="AlphaFoldDB" id="A0A7C5PC67"/>
<organism evidence="3">
    <name type="scientific">Thermodesulfobium narugense</name>
    <dbReference type="NCBI Taxonomy" id="184064"/>
    <lineage>
        <taxon>Bacteria</taxon>
        <taxon>Pseudomonadati</taxon>
        <taxon>Thermodesulfobiota</taxon>
        <taxon>Thermodesulfobiia</taxon>
        <taxon>Thermodesulfobiales</taxon>
        <taxon>Thermodesulfobiaceae</taxon>
        <taxon>Thermodesulfobium</taxon>
    </lineage>
</organism>
<dbReference type="InterPro" id="IPR003409">
    <property type="entry name" value="MORN"/>
</dbReference>